<evidence type="ECO:0000313" key="9">
    <source>
        <dbReference type="Proteomes" id="UP001396334"/>
    </source>
</evidence>
<dbReference type="Proteomes" id="UP001396334">
    <property type="component" value="Unassembled WGS sequence"/>
</dbReference>
<evidence type="ECO:0000256" key="4">
    <source>
        <dbReference type="ARBA" id="ARBA00022729"/>
    </source>
</evidence>
<comment type="subcellular location">
    <subcellularLocation>
        <location evidence="1">Cell envelope</location>
    </subcellularLocation>
    <subcellularLocation>
        <location evidence="2">Secreted</location>
    </subcellularLocation>
</comment>
<evidence type="ECO:0000256" key="2">
    <source>
        <dbReference type="ARBA" id="ARBA00004613"/>
    </source>
</evidence>
<keyword evidence="5" id="KW-0325">Glycoprotein</keyword>
<dbReference type="PANTHER" id="PTHR31265:SF28">
    <property type="entry name" value="EMB|CAB87702.1"/>
    <property type="match status" value="1"/>
</dbReference>
<protein>
    <recommendedName>
        <fullName evidence="7">DUF642 domain-containing protein</fullName>
    </recommendedName>
</protein>
<comment type="caution">
    <text evidence="8">The sequence shown here is derived from an EMBL/GenBank/DDBJ whole genome shotgun (WGS) entry which is preliminary data.</text>
</comment>
<keyword evidence="9" id="KW-1185">Reference proteome</keyword>
<sequence>MTDSVAIEFQPALSTATTAAYAAASIVFHFFFFFFFSSSSSSDLHLQIIFPIPAASKNMTGNSGVAFVLLNENNTVPGWTFQRTVQYVTAGQTVALPDNEHTIQLGQDARVDLSFTAYGDYLNYLLAFTLAPGGQNCSANAM</sequence>
<proteinExistence type="predicted"/>
<reference evidence="8 9" key="1">
    <citation type="journal article" date="2024" name="G3 (Bethesda)">
        <title>Genome assembly of Hibiscus sabdariffa L. provides insights into metabolisms of medicinal natural products.</title>
        <authorList>
            <person name="Kim T."/>
        </authorList>
    </citation>
    <scope>NUCLEOTIDE SEQUENCE [LARGE SCALE GENOMIC DNA]</scope>
    <source>
        <strain evidence="8">TK-2024</strain>
        <tissue evidence="8">Old leaves</tissue>
    </source>
</reference>
<dbReference type="EMBL" id="JBBPBN010000005">
    <property type="protein sequence ID" value="KAK9038240.1"/>
    <property type="molecule type" value="Genomic_DNA"/>
</dbReference>
<evidence type="ECO:0000256" key="1">
    <source>
        <dbReference type="ARBA" id="ARBA00004196"/>
    </source>
</evidence>
<accession>A0ABR2TLQ8</accession>
<evidence type="ECO:0000256" key="5">
    <source>
        <dbReference type="ARBA" id="ARBA00023180"/>
    </source>
</evidence>
<dbReference type="PANTHER" id="PTHR31265">
    <property type="entry name" value="OS02G0527500 PROTEIN-RELATED"/>
    <property type="match status" value="1"/>
</dbReference>
<dbReference type="InterPro" id="IPR052437">
    <property type="entry name" value="Pectin_Meth_Modulator"/>
</dbReference>
<name>A0ABR2TLQ8_9ROSI</name>
<gene>
    <name evidence="8" type="ORF">V6N11_023121</name>
</gene>
<keyword evidence="6" id="KW-0472">Membrane</keyword>
<feature type="domain" description="DUF642" evidence="7">
    <location>
        <begin position="65"/>
        <end position="140"/>
    </location>
</feature>
<keyword evidence="4" id="KW-0732">Signal</keyword>
<evidence type="ECO:0000313" key="8">
    <source>
        <dbReference type="EMBL" id="KAK9038240.1"/>
    </source>
</evidence>
<keyword evidence="6" id="KW-0812">Transmembrane</keyword>
<evidence type="ECO:0000259" key="7">
    <source>
        <dbReference type="Pfam" id="PF04862"/>
    </source>
</evidence>
<organism evidence="8 9">
    <name type="scientific">Hibiscus sabdariffa</name>
    <name type="common">roselle</name>
    <dbReference type="NCBI Taxonomy" id="183260"/>
    <lineage>
        <taxon>Eukaryota</taxon>
        <taxon>Viridiplantae</taxon>
        <taxon>Streptophyta</taxon>
        <taxon>Embryophyta</taxon>
        <taxon>Tracheophyta</taxon>
        <taxon>Spermatophyta</taxon>
        <taxon>Magnoliopsida</taxon>
        <taxon>eudicotyledons</taxon>
        <taxon>Gunneridae</taxon>
        <taxon>Pentapetalae</taxon>
        <taxon>rosids</taxon>
        <taxon>malvids</taxon>
        <taxon>Malvales</taxon>
        <taxon>Malvaceae</taxon>
        <taxon>Malvoideae</taxon>
        <taxon>Hibiscus</taxon>
    </lineage>
</organism>
<dbReference type="InterPro" id="IPR006946">
    <property type="entry name" value="DGR2-like_dom"/>
</dbReference>
<evidence type="ECO:0000256" key="3">
    <source>
        <dbReference type="ARBA" id="ARBA00022525"/>
    </source>
</evidence>
<dbReference type="Pfam" id="PF04862">
    <property type="entry name" value="DUF642"/>
    <property type="match status" value="1"/>
</dbReference>
<keyword evidence="6" id="KW-1133">Transmembrane helix</keyword>
<evidence type="ECO:0000256" key="6">
    <source>
        <dbReference type="SAM" id="Phobius"/>
    </source>
</evidence>
<feature type="transmembrane region" description="Helical" evidence="6">
    <location>
        <begin position="12"/>
        <end position="36"/>
    </location>
</feature>
<keyword evidence="3" id="KW-0964">Secreted</keyword>